<dbReference type="AlphaFoldDB" id="A0A9W8JJ34"/>
<sequence length="156" mass="16643">MSTNNNIAGSRRINPPGASPKLTEAQVWKGLEIKARDPADFVPSVTSCEVVKDTEKSVTRVVSFGGNPPITEEIEIHNGAIIYFNSADIGTSITNTLSYDEDGELILTFCFAGGIPGTQASDLPPSRQELGKRVSAGVQHTISTIRKLVENGTITV</sequence>
<gene>
    <name evidence="2" type="ORF">H1R20_g5337</name>
</gene>
<dbReference type="Gene3D" id="3.30.530.20">
    <property type="match status" value="1"/>
</dbReference>
<protein>
    <recommendedName>
        <fullName evidence="4">DUF1857-domain-containing protein</fullName>
    </recommendedName>
</protein>
<dbReference type="SUPFAM" id="SSF55961">
    <property type="entry name" value="Bet v1-like"/>
    <property type="match status" value="1"/>
</dbReference>
<feature type="non-terminal residue" evidence="2">
    <location>
        <position position="1"/>
    </location>
</feature>
<dbReference type="InterPro" id="IPR015075">
    <property type="entry name" value="AtaL"/>
</dbReference>
<evidence type="ECO:0000313" key="3">
    <source>
        <dbReference type="Proteomes" id="UP001140091"/>
    </source>
</evidence>
<dbReference type="Pfam" id="PF08982">
    <property type="entry name" value="AtaL"/>
    <property type="match status" value="1"/>
</dbReference>
<feature type="region of interest" description="Disordered" evidence="1">
    <location>
        <begin position="1"/>
        <end position="21"/>
    </location>
</feature>
<organism evidence="2 3">
    <name type="scientific">Candolleomyces eurysporus</name>
    <dbReference type="NCBI Taxonomy" id="2828524"/>
    <lineage>
        <taxon>Eukaryota</taxon>
        <taxon>Fungi</taxon>
        <taxon>Dikarya</taxon>
        <taxon>Basidiomycota</taxon>
        <taxon>Agaricomycotina</taxon>
        <taxon>Agaricomycetes</taxon>
        <taxon>Agaricomycetidae</taxon>
        <taxon>Agaricales</taxon>
        <taxon>Agaricineae</taxon>
        <taxon>Psathyrellaceae</taxon>
        <taxon>Candolleomyces</taxon>
    </lineage>
</organism>
<evidence type="ECO:0000256" key="1">
    <source>
        <dbReference type="SAM" id="MobiDB-lite"/>
    </source>
</evidence>
<reference evidence="2" key="1">
    <citation type="submission" date="2022-06" db="EMBL/GenBank/DDBJ databases">
        <title>Genome Sequence of Candolleomyces eurysporus.</title>
        <authorList>
            <person name="Buettner E."/>
        </authorList>
    </citation>
    <scope>NUCLEOTIDE SEQUENCE</scope>
    <source>
        <strain evidence="2">VTCC 930004</strain>
    </source>
</reference>
<dbReference type="EMBL" id="JANBPK010000806">
    <property type="protein sequence ID" value="KAJ2931728.1"/>
    <property type="molecule type" value="Genomic_DNA"/>
</dbReference>
<dbReference type="OrthoDB" id="2320332at2759"/>
<evidence type="ECO:0000313" key="2">
    <source>
        <dbReference type="EMBL" id="KAJ2931728.1"/>
    </source>
</evidence>
<keyword evidence="3" id="KW-1185">Reference proteome</keyword>
<comment type="caution">
    <text evidence="2">The sequence shown here is derived from an EMBL/GenBank/DDBJ whole genome shotgun (WGS) entry which is preliminary data.</text>
</comment>
<name>A0A9W8JJ34_9AGAR</name>
<dbReference type="Proteomes" id="UP001140091">
    <property type="component" value="Unassembled WGS sequence"/>
</dbReference>
<accession>A0A9W8JJ34</accession>
<evidence type="ECO:0008006" key="4">
    <source>
        <dbReference type="Google" id="ProtNLM"/>
    </source>
</evidence>
<dbReference type="InterPro" id="IPR023393">
    <property type="entry name" value="START-like_dom_sf"/>
</dbReference>
<proteinExistence type="predicted"/>